<proteinExistence type="predicted"/>
<feature type="transmembrane region" description="Helical" evidence="5">
    <location>
        <begin position="216"/>
        <end position="234"/>
    </location>
</feature>
<feature type="transmembrane region" description="Helical" evidence="5">
    <location>
        <begin position="190"/>
        <end position="209"/>
    </location>
</feature>
<dbReference type="CDD" id="cd03386">
    <property type="entry name" value="PAP2_Aur1_like"/>
    <property type="match status" value="1"/>
</dbReference>
<keyword evidence="2 5" id="KW-0812">Transmembrane</keyword>
<evidence type="ECO:0000256" key="5">
    <source>
        <dbReference type="SAM" id="Phobius"/>
    </source>
</evidence>
<evidence type="ECO:0000256" key="2">
    <source>
        <dbReference type="ARBA" id="ARBA00022692"/>
    </source>
</evidence>
<protein>
    <submittedName>
        <fullName evidence="7">Unannotated protein</fullName>
    </submittedName>
</protein>
<keyword evidence="3 5" id="KW-1133">Transmembrane helix</keyword>
<dbReference type="PANTHER" id="PTHR31310">
    <property type="match status" value="1"/>
</dbReference>
<name>A0A6J6LMM8_9ZZZZ</name>
<evidence type="ECO:0000256" key="4">
    <source>
        <dbReference type="ARBA" id="ARBA00023136"/>
    </source>
</evidence>
<dbReference type="EMBL" id="CAEZWM010000125">
    <property type="protein sequence ID" value="CAB4661645.1"/>
    <property type="molecule type" value="Genomic_DNA"/>
</dbReference>
<organism evidence="7">
    <name type="scientific">freshwater metagenome</name>
    <dbReference type="NCBI Taxonomy" id="449393"/>
    <lineage>
        <taxon>unclassified sequences</taxon>
        <taxon>metagenomes</taxon>
        <taxon>ecological metagenomes</taxon>
    </lineage>
</organism>
<evidence type="ECO:0000256" key="1">
    <source>
        <dbReference type="ARBA" id="ARBA00004141"/>
    </source>
</evidence>
<evidence type="ECO:0000313" key="7">
    <source>
        <dbReference type="EMBL" id="CAB4661645.1"/>
    </source>
</evidence>
<accession>A0A6J6LMM8</accession>
<feature type="transmembrane region" description="Helical" evidence="5">
    <location>
        <begin position="105"/>
        <end position="123"/>
    </location>
</feature>
<evidence type="ECO:0000313" key="8">
    <source>
        <dbReference type="EMBL" id="CAB4766697.1"/>
    </source>
</evidence>
<dbReference type="GO" id="GO:0016020">
    <property type="term" value="C:membrane"/>
    <property type="evidence" value="ECO:0007669"/>
    <property type="project" value="UniProtKB-SubCell"/>
</dbReference>
<gene>
    <name evidence="7" type="ORF">UFOPK2242_01005</name>
    <name evidence="8" type="ORF">UFOPK2925_00017</name>
</gene>
<dbReference type="InterPro" id="IPR052185">
    <property type="entry name" value="IPC_Synthase-Related"/>
</dbReference>
<dbReference type="Pfam" id="PF14378">
    <property type="entry name" value="PAP2_3"/>
    <property type="match status" value="1"/>
</dbReference>
<reference evidence="7" key="1">
    <citation type="submission" date="2020-05" db="EMBL/GenBank/DDBJ databases">
        <authorList>
            <person name="Chiriac C."/>
            <person name="Salcher M."/>
            <person name="Ghai R."/>
            <person name="Kavagutti S V."/>
        </authorList>
    </citation>
    <scope>NUCLEOTIDE SEQUENCE</scope>
</reference>
<evidence type="ECO:0000256" key="3">
    <source>
        <dbReference type="ARBA" id="ARBA00022989"/>
    </source>
</evidence>
<sequence>MTKELAGTDSTSVKVKNEDLRDRTRRLRDGSALHWWNEAAFILGFYFVYSMIRNFNSRDARHLQALALSHARAIIHLQQTLGINHEEAIQEWALKTRALIVGANYFYGSFHFLVTIGVGIFLYRRFQDDYPLWRNTIAITTALALIGFTLWPLMPPRLLPEHFGFIDTLDRYPTFWSFDSGTLHNVSNQFAAMPSVHCAWALWCACALVPRLKSTWSKVVAALYPVCTVTVIIITGNHYLLDAVAGFAILGIGYLTARAITRAGRRSPIEPITST</sequence>
<dbReference type="AlphaFoldDB" id="A0A6J6LMM8"/>
<dbReference type="EMBL" id="CAEZZU010000001">
    <property type="protein sequence ID" value="CAB4766697.1"/>
    <property type="molecule type" value="Genomic_DNA"/>
</dbReference>
<feature type="transmembrane region" description="Helical" evidence="5">
    <location>
        <begin position="33"/>
        <end position="52"/>
    </location>
</feature>
<feature type="domain" description="Inositolphosphotransferase Aur1/Ipt1" evidence="6">
    <location>
        <begin position="73"/>
        <end position="255"/>
    </location>
</feature>
<comment type="subcellular location">
    <subcellularLocation>
        <location evidence="1">Membrane</location>
        <topology evidence="1">Multi-pass membrane protein</topology>
    </subcellularLocation>
</comment>
<feature type="transmembrane region" description="Helical" evidence="5">
    <location>
        <begin position="240"/>
        <end position="257"/>
    </location>
</feature>
<evidence type="ECO:0000259" key="6">
    <source>
        <dbReference type="Pfam" id="PF14378"/>
    </source>
</evidence>
<feature type="transmembrane region" description="Helical" evidence="5">
    <location>
        <begin position="135"/>
        <end position="154"/>
    </location>
</feature>
<dbReference type="InterPro" id="IPR026841">
    <property type="entry name" value="Aur1/Ipt1"/>
</dbReference>
<keyword evidence="4 5" id="KW-0472">Membrane</keyword>
<dbReference type="PANTHER" id="PTHR31310:SF7">
    <property type="entry name" value="PA-PHOSPHATASE RELATED-FAMILY PROTEIN DDB_G0268928"/>
    <property type="match status" value="1"/>
</dbReference>